<evidence type="ECO:0000313" key="3">
    <source>
        <dbReference type="EMBL" id="MBB3988339.1"/>
    </source>
</evidence>
<dbReference type="Gene3D" id="2.30.30.40">
    <property type="entry name" value="SH3 Domains"/>
    <property type="match status" value="2"/>
</dbReference>
<dbReference type="InterPro" id="IPR002545">
    <property type="entry name" value="CheW-lke_dom"/>
</dbReference>
<dbReference type="AlphaFoldDB" id="A0A7W6GWE3"/>
<dbReference type="InterPro" id="IPR036061">
    <property type="entry name" value="CheW-like_dom_sf"/>
</dbReference>
<dbReference type="Pfam" id="PF01584">
    <property type="entry name" value="CheW"/>
    <property type="match status" value="3"/>
</dbReference>
<name>A0A7W6GWE3_9RHOB</name>
<dbReference type="EMBL" id="JACIEJ010000020">
    <property type="protein sequence ID" value="MBB3988339.1"/>
    <property type="molecule type" value="Genomic_DNA"/>
</dbReference>
<gene>
    <name evidence="3" type="ORF">GGQ68_004696</name>
</gene>
<comment type="caution">
    <text evidence="3">The sequence shown here is derived from an EMBL/GenBank/DDBJ whole genome shotgun (WGS) entry which is preliminary data.</text>
</comment>
<dbReference type="Proteomes" id="UP000541426">
    <property type="component" value="Unassembled WGS sequence"/>
</dbReference>
<reference evidence="3 4" key="1">
    <citation type="submission" date="2020-08" db="EMBL/GenBank/DDBJ databases">
        <title>Genomic Encyclopedia of Type Strains, Phase IV (KMG-IV): sequencing the most valuable type-strain genomes for metagenomic binning, comparative biology and taxonomic classification.</title>
        <authorList>
            <person name="Goeker M."/>
        </authorList>
    </citation>
    <scope>NUCLEOTIDE SEQUENCE [LARGE SCALE GENOMIC DNA]</scope>
    <source>
        <strain evidence="3 4">DSM 102235</strain>
    </source>
</reference>
<dbReference type="GO" id="GO:0005829">
    <property type="term" value="C:cytosol"/>
    <property type="evidence" value="ECO:0007669"/>
    <property type="project" value="TreeGrafter"/>
</dbReference>
<feature type="domain" description="CheW-like" evidence="2">
    <location>
        <begin position="251"/>
        <end position="393"/>
    </location>
</feature>
<dbReference type="SMART" id="SM00260">
    <property type="entry name" value="CheW"/>
    <property type="match status" value="1"/>
</dbReference>
<keyword evidence="4" id="KW-1185">Reference proteome</keyword>
<dbReference type="GO" id="GO:0007165">
    <property type="term" value="P:signal transduction"/>
    <property type="evidence" value="ECO:0007669"/>
    <property type="project" value="InterPro"/>
</dbReference>
<dbReference type="SUPFAM" id="SSF50341">
    <property type="entry name" value="CheW-like"/>
    <property type="match status" value="3"/>
</dbReference>
<feature type="compositionally biased region" description="Polar residues" evidence="1">
    <location>
        <begin position="51"/>
        <end position="63"/>
    </location>
</feature>
<feature type="region of interest" description="Disordered" evidence="1">
    <location>
        <begin position="404"/>
        <end position="423"/>
    </location>
</feature>
<proteinExistence type="predicted"/>
<sequence length="579" mass="62271">MSLDDSQTLPIAETETETESTGARALPAPPPPAGVLPSPKAIAEPPEGNGPATQTTSPENASEIQPPAPEDAAEEAPASRLKDVPPQNDIYGLIDLGGRILGIQAVHVREAVPFPDDISPMAVSLPGLLGAMVLRQDTIPLVDMAVMLGVPTDLPIRERVVIIVNDASHQRLLGLVVDRLQGMTSLDFTNTAEMCVVGRDHLLVGGRSFVNDGTVVGILDPQLLFDQPSLPYAIQRERTAARSNSLMFGDQQAYLLCSYSGHGIAFPVQDIHATIPTTPLCKSPMTYGACDGVIEHHGIEIPLLDTLQILGLGRNASRPERSASLAMRVPKGGLIAFEVDRFFDIVHTRTEDLLEMPQVLTTRHDLFSGIHMSATGDHYLVLHAECVLQEEAVVQLASTTVKDTEADATQETEDKHTRTGNAAARAREAESALYLISQSAKKRMATQLAEIVEILRLPPSLLAAEVRYDGYMGTLSHRSQLVPIFSVSNVLGAFPFYQEGKACVLLFRMEGQLYGAVVDELEAVSRCHPVGAPEDRVLRKMDNGEFLPSFELIRELPVNGGGGGAFGGMSSGFDAGELF</sequence>
<organism evidence="3 4">
    <name type="scientific">Sagittula marina</name>
    <dbReference type="NCBI Taxonomy" id="943940"/>
    <lineage>
        <taxon>Bacteria</taxon>
        <taxon>Pseudomonadati</taxon>
        <taxon>Pseudomonadota</taxon>
        <taxon>Alphaproteobacteria</taxon>
        <taxon>Rhodobacterales</taxon>
        <taxon>Roseobacteraceae</taxon>
        <taxon>Sagittula</taxon>
    </lineage>
</organism>
<dbReference type="InterPro" id="IPR039315">
    <property type="entry name" value="CheW"/>
</dbReference>
<evidence type="ECO:0000256" key="1">
    <source>
        <dbReference type="SAM" id="MobiDB-lite"/>
    </source>
</evidence>
<dbReference type="RefSeq" id="WP_183970091.1">
    <property type="nucleotide sequence ID" value="NZ_BAABBZ010000052.1"/>
</dbReference>
<evidence type="ECO:0000313" key="4">
    <source>
        <dbReference type="Proteomes" id="UP000541426"/>
    </source>
</evidence>
<protein>
    <submittedName>
        <fullName evidence="3">Chemotaxis signal transduction protein</fullName>
    </submittedName>
</protein>
<dbReference type="GO" id="GO:0006935">
    <property type="term" value="P:chemotaxis"/>
    <property type="evidence" value="ECO:0007669"/>
    <property type="project" value="InterPro"/>
</dbReference>
<dbReference type="PANTHER" id="PTHR22617:SF23">
    <property type="entry name" value="CHEMOTAXIS PROTEIN CHEW"/>
    <property type="match status" value="1"/>
</dbReference>
<dbReference type="PANTHER" id="PTHR22617">
    <property type="entry name" value="CHEMOTAXIS SENSOR HISTIDINE KINASE-RELATED"/>
    <property type="match status" value="1"/>
</dbReference>
<feature type="region of interest" description="Disordered" evidence="1">
    <location>
        <begin position="1"/>
        <end position="84"/>
    </location>
</feature>
<dbReference type="PROSITE" id="PS50851">
    <property type="entry name" value="CHEW"/>
    <property type="match status" value="2"/>
</dbReference>
<accession>A0A7W6GWE3</accession>
<feature type="domain" description="CheW-like" evidence="2">
    <location>
        <begin position="88"/>
        <end position="230"/>
    </location>
</feature>
<dbReference type="Gene3D" id="2.40.50.180">
    <property type="entry name" value="CheA-289, Domain 4"/>
    <property type="match status" value="2"/>
</dbReference>
<evidence type="ECO:0000259" key="2">
    <source>
        <dbReference type="PROSITE" id="PS50851"/>
    </source>
</evidence>